<accession>A0A2Z4EL31</accession>
<evidence type="ECO:0000256" key="7">
    <source>
        <dbReference type="ARBA" id="ARBA00022967"/>
    </source>
</evidence>
<evidence type="ECO:0000256" key="2">
    <source>
        <dbReference type="ARBA" id="ARBA00004225"/>
    </source>
</evidence>
<keyword evidence="8 13" id="KW-1133">Transmembrane helix</keyword>
<evidence type="ECO:0000256" key="10">
    <source>
        <dbReference type="ARBA" id="ARBA00023075"/>
    </source>
</evidence>
<keyword evidence="6 13" id="KW-0812">Transmembrane</keyword>
<evidence type="ECO:0000256" key="6">
    <source>
        <dbReference type="ARBA" id="ARBA00022692"/>
    </source>
</evidence>
<geneLocation type="mitochondrion" evidence="14"/>
<comment type="function">
    <text evidence="1">Core subunit of the mitochondrial membrane respiratory chain NADH dehydrogenase (Complex I) that is believed to belong to the minimal assembly required for catalysis. Complex I functions in the transfer of electrons from NADH to the respiratory chain. The immediate electron acceptor for the enzyme is believed to be ubiquinone.</text>
</comment>
<evidence type="ECO:0000256" key="4">
    <source>
        <dbReference type="ARBA" id="ARBA00021007"/>
    </source>
</evidence>
<dbReference type="GO" id="GO:0031966">
    <property type="term" value="C:mitochondrial membrane"/>
    <property type="evidence" value="ECO:0007669"/>
    <property type="project" value="UniProtKB-SubCell"/>
</dbReference>
<keyword evidence="7 13" id="KW-1278">Translocase</keyword>
<keyword evidence="9 13" id="KW-0520">NAD</keyword>
<evidence type="ECO:0000256" key="13">
    <source>
        <dbReference type="RuleBase" id="RU003640"/>
    </source>
</evidence>
<feature type="transmembrane region" description="Helical" evidence="13">
    <location>
        <begin position="89"/>
        <end position="108"/>
    </location>
</feature>
<dbReference type="Pfam" id="PF00507">
    <property type="entry name" value="Oxidored_q4"/>
    <property type="match status" value="1"/>
</dbReference>
<dbReference type="AlphaFoldDB" id="A0A2Z4EL31"/>
<evidence type="ECO:0000256" key="11">
    <source>
        <dbReference type="ARBA" id="ARBA00023136"/>
    </source>
</evidence>
<dbReference type="PANTHER" id="PTHR11058">
    <property type="entry name" value="NADH-UBIQUINONE OXIDOREDUCTASE CHAIN 3"/>
    <property type="match status" value="1"/>
</dbReference>
<evidence type="ECO:0000256" key="9">
    <source>
        <dbReference type="ARBA" id="ARBA00023027"/>
    </source>
</evidence>
<feature type="transmembrane region" description="Helical" evidence="13">
    <location>
        <begin position="7"/>
        <end position="28"/>
    </location>
</feature>
<comment type="function">
    <text evidence="13">Core subunit of the mitochondrial membrane respiratory chain NADH dehydrogenase (Complex I) which catalyzes electron transfer from NADH through the respiratory chain, using ubiquinone as an electron acceptor. Essential for the catalytic activity of complex I.</text>
</comment>
<dbReference type="PANTHER" id="PTHR11058:SF9">
    <property type="entry name" value="NADH-UBIQUINONE OXIDOREDUCTASE CHAIN 3"/>
    <property type="match status" value="1"/>
</dbReference>
<keyword evidence="11 13" id="KW-0472">Membrane</keyword>
<dbReference type="HAMAP" id="MF_01394">
    <property type="entry name" value="NDH1_NuoA"/>
    <property type="match status" value="1"/>
</dbReference>
<evidence type="ECO:0000256" key="8">
    <source>
        <dbReference type="ARBA" id="ARBA00022989"/>
    </source>
</evidence>
<dbReference type="GO" id="GO:0016651">
    <property type="term" value="F:oxidoreductase activity, acting on NAD(P)H"/>
    <property type="evidence" value="ECO:0007669"/>
    <property type="project" value="InterPro"/>
</dbReference>
<evidence type="ECO:0000256" key="12">
    <source>
        <dbReference type="ARBA" id="ARBA00049551"/>
    </source>
</evidence>
<feature type="transmembrane region" description="Helical" evidence="13">
    <location>
        <begin position="58"/>
        <end position="82"/>
    </location>
</feature>
<dbReference type="InterPro" id="IPR038430">
    <property type="entry name" value="NDAH_ubi_oxred_su3_sf"/>
</dbReference>
<dbReference type="InterPro" id="IPR023043">
    <property type="entry name" value="NAD(P)H_OxRDtase_bac/plastid"/>
</dbReference>
<comment type="similarity">
    <text evidence="3 13">Belongs to the complex I subunit 3 family.</text>
</comment>
<dbReference type="EMBL" id="MF287865">
    <property type="protein sequence ID" value="AWV56985.1"/>
    <property type="molecule type" value="Genomic_DNA"/>
</dbReference>
<dbReference type="GO" id="GO:0008137">
    <property type="term" value="F:NADH dehydrogenase (ubiquinone) activity"/>
    <property type="evidence" value="ECO:0007669"/>
    <property type="project" value="UniProtKB-UniRule"/>
</dbReference>
<evidence type="ECO:0000256" key="1">
    <source>
        <dbReference type="ARBA" id="ARBA00003257"/>
    </source>
</evidence>
<dbReference type="Gene3D" id="1.20.58.1610">
    <property type="entry name" value="NADH:ubiquinone/plastoquinone oxidoreductase, chain 3"/>
    <property type="match status" value="1"/>
</dbReference>
<keyword evidence="5 13" id="KW-0813">Transport</keyword>
<keyword evidence="13 14" id="KW-0496">Mitochondrion</keyword>
<comment type="subcellular location">
    <subcellularLocation>
        <location evidence="2 13">Mitochondrion membrane</location>
        <topology evidence="2 13">Multi-pass membrane protein</topology>
    </subcellularLocation>
</comment>
<keyword evidence="13" id="KW-0679">Respiratory chain</keyword>
<sequence length="119" mass="13177">MTEYIGVLIYIVLLSGLGAVILAVSFQVSPKRLGDLEKVSAYECGFDPFGEARSPFDIGFYLVLLLFLVFDVEVLFLLPWVLGGLNTGLTGFAGLVLFLIVLTLGFVYEWQKGALDWNY</sequence>
<evidence type="ECO:0000313" key="14">
    <source>
        <dbReference type="EMBL" id="AWV56985.1"/>
    </source>
</evidence>
<organism evidence="14">
    <name type="scientific">Pediastrum angulosum</name>
    <dbReference type="NCBI Taxonomy" id="271408"/>
    <lineage>
        <taxon>Eukaryota</taxon>
        <taxon>Viridiplantae</taxon>
        <taxon>Chlorophyta</taxon>
        <taxon>core chlorophytes</taxon>
        <taxon>Chlorophyceae</taxon>
        <taxon>CS clade</taxon>
        <taxon>Sphaeropleales</taxon>
        <taxon>Hydrodictyaceae</taxon>
        <taxon>Pediastrum</taxon>
    </lineage>
</organism>
<dbReference type="EC" id="7.1.1.2" evidence="13"/>
<dbReference type="InterPro" id="IPR000440">
    <property type="entry name" value="NADH_UbQ/plastoQ_OxRdtase_su3"/>
</dbReference>
<reference evidence="14" key="1">
    <citation type="submission" date="2017-06" db="EMBL/GenBank/DDBJ databases">
        <title>Phylogenomics of Hydrodictyaceae.</title>
        <authorList>
            <person name="McManus H.A."/>
            <person name="Fucikova K."/>
            <person name="Lewis L.A."/>
            <person name="Lewis P.O."/>
            <person name="Karol K.G."/>
        </authorList>
    </citation>
    <scope>NUCLEOTIDE SEQUENCE</scope>
</reference>
<keyword evidence="10 13" id="KW-0830">Ubiquinone</keyword>
<dbReference type="FunFam" id="1.20.58.1610:FF:000004">
    <property type="entry name" value="NADH-quinone oxidoreductase subunit A"/>
    <property type="match status" value="1"/>
</dbReference>
<name>A0A2Z4EL31_9CHLO</name>
<evidence type="ECO:0000256" key="5">
    <source>
        <dbReference type="ARBA" id="ARBA00022448"/>
    </source>
</evidence>
<protein>
    <recommendedName>
        <fullName evidence="4 13">NADH-ubiquinone oxidoreductase chain 3</fullName>
        <ecNumber evidence="13">7.1.1.2</ecNumber>
    </recommendedName>
</protein>
<proteinExistence type="inferred from homology"/>
<keyword evidence="13" id="KW-0249">Electron transport</keyword>
<evidence type="ECO:0000256" key="3">
    <source>
        <dbReference type="ARBA" id="ARBA00008472"/>
    </source>
</evidence>
<gene>
    <name evidence="14" type="primary">nad3</name>
</gene>
<dbReference type="GO" id="GO:0030964">
    <property type="term" value="C:NADH dehydrogenase complex"/>
    <property type="evidence" value="ECO:0007669"/>
    <property type="project" value="TreeGrafter"/>
</dbReference>
<comment type="catalytic activity">
    <reaction evidence="12 13">
        <text>a ubiquinone + NADH + 5 H(+)(in) = a ubiquinol + NAD(+) + 4 H(+)(out)</text>
        <dbReference type="Rhea" id="RHEA:29091"/>
        <dbReference type="Rhea" id="RHEA-COMP:9565"/>
        <dbReference type="Rhea" id="RHEA-COMP:9566"/>
        <dbReference type="ChEBI" id="CHEBI:15378"/>
        <dbReference type="ChEBI" id="CHEBI:16389"/>
        <dbReference type="ChEBI" id="CHEBI:17976"/>
        <dbReference type="ChEBI" id="CHEBI:57540"/>
        <dbReference type="ChEBI" id="CHEBI:57945"/>
        <dbReference type="EC" id="7.1.1.2"/>
    </reaction>
</comment>